<gene>
    <name evidence="2" type="ORF">HNQ04_004030</name>
</gene>
<feature type="domain" description="DUF5615" evidence="1">
    <location>
        <begin position="2"/>
        <end position="45"/>
    </location>
</feature>
<name>A0ABR6NXH2_9DEIO</name>
<comment type="caution">
    <text evidence="2">The sequence shown here is derived from an EMBL/GenBank/DDBJ whole genome shotgun (WGS) entry which is preliminary data.</text>
</comment>
<organism evidence="2 3">
    <name type="scientific">Deinococcus radiopugnans ATCC 19172</name>
    <dbReference type="NCBI Taxonomy" id="585398"/>
    <lineage>
        <taxon>Bacteria</taxon>
        <taxon>Thermotogati</taxon>
        <taxon>Deinococcota</taxon>
        <taxon>Deinococci</taxon>
        <taxon>Deinococcales</taxon>
        <taxon>Deinococcaceae</taxon>
        <taxon>Deinococcus</taxon>
    </lineage>
</organism>
<protein>
    <submittedName>
        <fullName evidence="2">Nuclease of putative toxin-antitoxin system</fullName>
    </submittedName>
</protein>
<evidence type="ECO:0000313" key="3">
    <source>
        <dbReference type="Proteomes" id="UP000629870"/>
    </source>
</evidence>
<dbReference type="InterPro" id="IPR041049">
    <property type="entry name" value="DUF5615"/>
</dbReference>
<sequence>MHARDLGDNPTDLELWTSAAEHALVIVTKDADFTDRILVLDAPPPGW</sequence>
<keyword evidence="3" id="KW-1185">Reference proteome</keyword>
<proteinExistence type="predicted"/>
<reference evidence="2 3" key="1">
    <citation type="submission" date="2020-08" db="EMBL/GenBank/DDBJ databases">
        <title>Genomic Encyclopedia of Type Strains, Phase IV (KMG-IV): sequencing the most valuable type-strain genomes for metagenomic binning, comparative biology and taxonomic classification.</title>
        <authorList>
            <person name="Goeker M."/>
        </authorList>
    </citation>
    <scope>NUCLEOTIDE SEQUENCE [LARGE SCALE GENOMIC DNA]</scope>
    <source>
        <strain evidence="2 3">DSM 12027</strain>
    </source>
</reference>
<accession>A0ABR6NXH2</accession>
<evidence type="ECO:0000313" key="2">
    <source>
        <dbReference type="EMBL" id="MBB6018749.1"/>
    </source>
</evidence>
<evidence type="ECO:0000259" key="1">
    <source>
        <dbReference type="Pfam" id="PF18480"/>
    </source>
</evidence>
<dbReference type="RefSeq" id="WP_170214047.1">
    <property type="nucleotide sequence ID" value="NZ_JACHEW010000041.1"/>
</dbReference>
<dbReference type="Proteomes" id="UP000629870">
    <property type="component" value="Unassembled WGS sequence"/>
</dbReference>
<dbReference type="EMBL" id="JACHEW010000041">
    <property type="protein sequence ID" value="MBB6018749.1"/>
    <property type="molecule type" value="Genomic_DNA"/>
</dbReference>
<dbReference type="Pfam" id="PF18480">
    <property type="entry name" value="DUF5615"/>
    <property type="match status" value="1"/>
</dbReference>